<dbReference type="PANTHER" id="PTHR31579:SF42">
    <property type="entry name" value="DUF506 FAMILY PROTEIN (DUF506)"/>
    <property type="match status" value="1"/>
</dbReference>
<dbReference type="Gramene" id="CDP04473">
    <property type="protein sequence ID" value="CDP04473"/>
    <property type="gene ID" value="GSCOC_T00017878001"/>
</dbReference>
<dbReference type="Pfam" id="PF04720">
    <property type="entry name" value="PDDEXK_6"/>
    <property type="match status" value="1"/>
</dbReference>
<sequence length="312" mass="35238">MARIPVRFKRVAAAFDEEARARLYESSGSEHSAETCTDLSHLVNSFLENEEELGDPRGIDQRNDGAEDSDESSERNCSDSDIKDSLKRLLNCQVDEVKRQIHTAVEKASREVVGAHGSSTVDFKRRLMVRLRDRGLDAGFCKSKWEKVGHCPSGDYEYIDVYVGGTRYFVEVALAKEFAIAKPTGRYTCLLNIFPQIFVGKEDELKQVTRLMCSAIKKSMKKIDIHLPPWRRLGYMQAKWFGSYKRTTNELSPAQKAFDSDEDDLRRRKRSVGFVPVPTISFPCREDFSTKCVGGFRVGNLAAELNGNSVLS</sequence>
<evidence type="ECO:0000313" key="3">
    <source>
        <dbReference type="Proteomes" id="UP000295252"/>
    </source>
</evidence>
<dbReference type="AlphaFoldDB" id="A0A068UA33"/>
<dbReference type="OMA" id="WFGAYKR"/>
<protein>
    <recommendedName>
        <fullName evidence="4">DUF506 domain-containing protein</fullName>
    </recommendedName>
</protein>
<dbReference type="PhylomeDB" id="A0A068UA33"/>
<dbReference type="STRING" id="49390.A0A068UA33"/>
<dbReference type="EMBL" id="HG739096">
    <property type="protein sequence ID" value="CDP04473.1"/>
    <property type="molecule type" value="Genomic_DNA"/>
</dbReference>
<keyword evidence="3" id="KW-1185">Reference proteome</keyword>
<name>A0A068UA33_COFCA</name>
<dbReference type="InterPro" id="IPR006502">
    <property type="entry name" value="PDDEXK-like"/>
</dbReference>
<feature type="region of interest" description="Disordered" evidence="1">
    <location>
        <begin position="53"/>
        <end position="80"/>
    </location>
</feature>
<evidence type="ECO:0000313" key="2">
    <source>
        <dbReference type="EMBL" id="CDP04473.1"/>
    </source>
</evidence>
<feature type="compositionally biased region" description="Basic and acidic residues" evidence="1">
    <location>
        <begin position="54"/>
        <end position="65"/>
    </location>
</feature>
<dbReference type="Proteomes" id="UP000295252">
    <property type="component" value="Chromosome XI"/>
</dbReference>
<accession>A0A068UA33</accession>
<dbReference type="NCBIfam" id="TIGR01615">
    <property type="entry name" value="A_thal_3542"/>
    <property type="match status" value="1"/>
</dbReference>
<dbReference type="OrthoDB" id="548115at2759"/>
<organism evidence="2 3">
    <name type="scientific">Coffea canephora</name>
    <name type="common">Robusta coffee</name>
    <dbReference type="NCBI Taxonomy" id="49390"/>
    <lineage>
        <taxon>Eukaryota</taxon>
        <taxon>Viridiplantae</taxon>
        <taxon>Streptophyta</taxon>
        <taxon>Embryophyta</taxon>
        <taxon>Tracheophyta</taxon>
        <taxon>Spermatophyta</taxon>
        <taxon>Magnoliopsida</taxon>
        <taxon>eudicotyledons</taxon>
        <taxon>Gunneridae</taxon>
        <taxon>Pentapetalae</taxon>
        <taxon>asterids</taxon>
        <taxon>lamiids</taxon>
        <taxon>Gentianales</taxon>
        <taxon>Rubiaceae</taxon>
        <taxon>Ixoroideae</taxon>
        <taxon>Gardenieae complex</taxon>
        <taxon>Bertiereae - Coffeeae clade</taxon>
        <taxon>Coffeeae</taxon>
        <taxon>Coffea</taxon>
    </lineage>
</organism>
<dbReference type="PANTHER" id="PTHR31579">
    <property type="entry name" value="OS03G0796600 PROTEIN"/>
    <property type="match status" value="1"/>
</dbReference>
<gene>
    <name evidence="2" type="ORF">GSCOC_T00017878001</name>
</gene>
<dbReference type="InParanoid" id="A0A068UA33"/>
<evidence type="ECO:0008006" key="4">
    <source>
        <dbReference type="Google" id="ProtNLM"/>
    </source>
</evidence>
<proteinExistence type="predicted"/>
<evidence type="ECO:0000256" key="1">
    <source>
        <dbReference type="SAM" id="MobiDB-lite"/>
    </source>
</evidence>
<reference evidence="3" key="1">
    <citation type="journal article" date="2014" name="Science">
        <title>The coffee genome provides insight into the convergent evolution of caffeine biosynthesis.</title>
        <authorList>
            <person name="Denoeud F."/>
            <person name="Carretero-Paulet L."/>
            <person name="Dereeper A."/>
            <person name="Droc G."/>
            <person name="Guyot R."/>
            <person name="Pietrella M."/>
            <person name="Zheng C."/>
            <person name="Alberti A."/>
            <person name="Anthony F."/>
            <person name="Aprea G."/>
            <person name="Aury J.M."/>
            <person name="Bento P."/>
            <person name="Bernard M."/>
            <person name="Bocs S."/>
            <person name="Campa C."/>
            <person name="Cenci A."/>
            <person name="Combes M.C."/>
            <person name="Crouzillat D."/>
            <person name="Da Silva C."/>
            <person name="Daddiego L."/>
            <person name="De Bellis F."/>
            <person name="Dussert S."/>
            <person name="Garsmeur O."/>
            <person name="Gayraud T."/>
            <person name="Guignon V."/>
            <person name="Jahn K."/>
            <person name="Jamilloux V."/>
            <person name="Joet T."/>
            <person name="Labadie K."/>
            <person name="Lan T."/>
            <person name="Leclercq J."/>
            <person name="Lepelley M."/>
            <person name="Leroy T."/>
            <person name="Li L.T."/>
            <person name="Librado P."/>
            <person name="Lopez L."/>
            <person name="Munoz A."/>
            <person name="Noel B."/>
            <person name="Pallavicini A."/>
            <person name="Perrotta G."/>
            <person name="Poncet V."/>
            <person name="Pot D."/>
            <person name="Priyono X."/>
            <person name="Rigoreau M."/>
            <person name="Rouard M."/>
            <person name="Rozas J."/>
            <person name="Tranchant-Dubreuil C."/>
            <person name="VanBuren R."/>
            <person name="Zhang Q."/>
            <person name="Andrade A.C."/>
            <person name="Argout X."/>
            <person name="Bertrand B."/>
            <person name="de Kochko A."/>
            <person name="Graziosi G."/>
            <person name="Henry R.J."/>
            <person name="Jayarama X."/>
            <person name="Ming R."/>
            <person name="Nagai C."/>
            <person name="Rounsley S."/>
            <person name="Sankoff D."/>
            <person name="Giuliano G."/>
            <person name="Albert V.A."/>
            <person name="Wincker P."/>
            <person name="Lashermes P."/>
        </authorList>
    </citation>
    <scope>NUCLEOTIDE SEQUENCE [LARGE SCALE GENOMIC DNA]</scope>
    <source>
        <strain evidence="3">cv. DH200-94</strain>
    </source>
</reference>